<proteinExistence type="predicted"/>
<dbReference type="EMBL" id="JBANDX010000005">
    <property type="protein sequence ID" value="MEL0608457.1"/>
    <property type="molecule type" value="Genomic_DNA"/>
</dbReference>
<reference evidence="2 3" key="1">
    <citation type="submission" date="2024-02" db="EMBL/GenBank/DDBJ databases">
        <title>Bacteria isolated from the canopy kelp, Nereocystis luetkeana.</title>
        <authorList>
            <person name="Pfister C.A."/>
            <person name="Younker I.T."/>
            <person name="Light S.H."/>
        </authorList>
    </citation>
    <scope>NUCLEOTIDE SEQUENCE [LARGE SCALE GENOMIC DNA]</scope>
    <source>
        <strain evidence="2 3">TI.1.15</strain>
    </source>
</reference>
<feature type="transmembrane region" description="Helical" evidence="1">
    <location>
        <begin position="38"/>
        <end position="60"/>
    </location>
</feature>
<dbReference type="Proteomes" id="UP001377160">
    <property type="component" value="Unassembled WGS sequence"/>
</dbReference>
<evidence type="ECO:0008006" key="4">
    <source>
        <dbReference type="Google" id="ProtNLM"/>
    </source>
</evidence>
<keyword evidence="3" id="KW-1185">Reference proteome</keyword>
<evidence type="ECO:0000256" key="1">
    <source>
        <dbReference type="SAM" id="Phobius"/>
    </source>
</evidence>
<evidence type="ECO:0000313" key="2">
    <source>
        <dbReference type="EMBL" id="MEL0608457.1"/>
    </source>
</evidence>
<keyword evidence="1" id="KW-0812">Transmembrane</keyword>
<gene>
    <name evidence="2" type="ORF">V8Z71_09045</name>
</gene>
<accession>A0ABU9FUK6</accession>
<evidence type="ECO:0000313" key="3">
    <source>
        <dbReference type="Proteomes" id="UP001377160"/>
    </source>
</evidence>
<name>A0ABU9FUK6_9VIBR</name>
<protein>
    <recommendedName>
        <fullName evidence="4">Ankyrin repeat domain-containing protein</fullName>
    </recommendedName>
</protein>
<dbReference type="RefSeq" id="WP_341634905.1">
    <property type="nucleotide sequence ID" value="NZ_JBANDX010000005.1"/>
</dbReference>
<keyword evidence="1" id="KW-1133">Transmembrane helix</keyword>
<comment type="caution">
    <text evidence="2">The sequence shown here is derived from an EMBL/GenBank/DDBJ whole genome shotgun (WGS) entry which is preliminary data.</text>
</comment>
<feature type="transmembrane region" description="Helical" evidence="1">
    <location>
        <begin position="80"/>
        <end position="101"/>
    </location>
</feature>
<organism evidence="2 3">
    <name type="scientific">Vibrio echinoideorum</name>
    <dbReference type="NCBI Taxonomy" id="2100116"/>
    <lineage>
        <taxon>Bacteria</taxon>
        <taxon>Pseudomonadati</taxon>
        <taxon>Pseudomonadota</taxon>
        <taxon>Gammaproteobacteria</taxon>
        <taxon>Vibrionales</taxon>
        <taxon>Vibrionaceae</taxon>
        <taxon>Vibrio</taxon>
    </lineage>
</organism>
<keyword evidence="1" id="KW-0472">Membrane</keyword>
<sequence length="519" mass="58653">MAITTWIRKTTAFSVRTGGVLGAIAGITSDVLMPIADFGLYISGISVVILFILIVANVLFGKVISRKVEAFTGPEDNFWFAPLAFSVLLMSALTGGAYLLGSSQSPNNGPNPGFIASHIPIVEKLQIQTGILEAQLVEQKRTNEHLGDLKSIAEQELALSQEQVRQNEAHNNSPETLVYSFYTAILNGDVETIKSIVKNPGWNNKYLFKNSIQVNLIELLIETENDNNISVLKHLIKVGAWDPNQISTLNYNSTIRAQNFFKRAISTPIYQQREKASLEGIQGYKAKALKEAGQICYHYQDFTTEFDQYVQDNIYTKDKPRIDYQQNWGEVGIPKEVIALNPVVRKYHKYIDLGPYNICASYQVSNLLRKSNSGITQLQGLEMGETICDAYDEVDDKLKKQAKEYSDYLKKLAPTVKMEKEFKLDQNPRLSPYKSQLMYGRCDKNRIYNRLISEFENKNKPTNNLRIKKLQASGYQMAYLLNNQGVIRLLEQHSIPSTQHLLITDSEENVHSFGITKDI</sequence>